<feature type="transmembrane region" description="Helical" evidence="8">
    <location>
        <begin position="51"/>
        <end position="73"/>
    </location>
</feature>
<evidence type="ECO:0000313" key="10">
    <source>
        <dbReference type="EMBL" id="OUI92255.1"/>
    </source>
</evidence>
<comment type="subcellular location">
    <subcellularLocation>
        <location evidence="1">Cell membrane</location>
        <topology evidence="1">Multi-pass membrane protein</topology>
    </subcellularLocation>
</comment>
<feature type="transmembrane region" description="Helical" evidence="8">
    <location>
        <begin position="12"/>
        <end position="39"/>
    </location>
</feature>
<evidence type="ECO:0000256" key="1">
    <source>
        <dbReference type="ARBA" id="ARBA00004651"/>
    </source>
</evidence>
<feature type="transmembrane region" description="Helical" evidence="8">
    <location>
        <begin position="160"/>
        <end position="179"/>
    </location>
</feature>
<feature type="domain" description="Major facilitator superfamily (MFS) profile" evidence="9">
    <location>
        <begin position="13"/>
        <end position="420"/>
    </location>
</feature>
<gene>
    <name evidence="10" type="ORF">HK17_10560</name>
</gene>
<evidence type="ECO:0000259" key="9">
    <source>
        <dbReference type="PROSITE" id="PS50850"/>
    </source>
</evidence>
<keyword evidence="5" id="KW-0769">Symport</keyword>
<accession>A0A252AQV7</accession>
<dbReference type="GO" id="GO:0005886">
    <property type="term" value="C:plasma membrane"/>
    <property type="evidence" value="ECO:0007669"/>
    <property type="project" value="UniProtKB-SubCell"/>
</dbReference>
<dbReference type="InterPro" id="IPR051084">
    <property type="entry name" value="H+-coupled_symporters"/>
</dbReference>
<dbReference type="Pfam" id="PF00083">
    <property type="entry name" value="Sugar_tr"/>
    <property type="match status" value="1"/>
</dbReference>
<protein>
    <recommendedName>
        <fullName evidence="9">Major facilitator superfamily (MFS) profile domain-containing protein</fullName>
    </recommendedName>
</protein>
<evidence type="ECO:0000313" key="11">
    <source>
        <dbReference type="Proteomes" id="UP000194641"/>
    </source>
</evidence>
<keyword evidence="6 8" id="KW-1133">Transmembrane helix</keyword>
<name>A0A252AQV7_9PROT</name>
<evidence type="ECO:0000256" key="4">
    <source>
        <dbReference type="ARBA" id="ARBA00022692"/>
    </source>
</evidence>
<dbReference type="GO" id="GO:0015293">
    <property type="term" value="F:symporter activity"/>
    <property type="evidence" value="ECO:0007669"/>
    <property type="project" value="UniProtKB-KW"/>
</dbReference>
<organism evidence="10 11">
    <name type="scientific">Acetobacter indonesiensis</name>
    <dbReference type="NCBI Taxonomy" id="104101"/>
    <lineage>
        <taxon>Bacteria</taxon>
        <taxon>Pseudomonadati</taxon>
        <taxon>Pseudomonadota</taxon>
        <taxon>Alphaproteobacteria</taxon>
        <taxon>Acetobacterales</taxon>
        <taxon>Acetobacteraceae</taxon>
        <taxon>Acetobacter</taxon>
    </lineage>
</organism>
<feature type="transmembrane region" description="Helical" evidence="8">
    <location>
        <begin position="232"/>
        <end position="249"/>
    </location>
</feature>
<dbReference type="PANTHER" id="PTHR43528:SF3">
    <property type="entry name" value="CITRATE-PROTON SYMPORTER"/>
    <property type="match status" value="1"/>
</dbReference>
<dbReference type="SUPFAM" id="SSF103473">
    <property type="entry name" value="MFS general substrate transporter"/>
    <property type="match status" value="1"/>
</dbReference>
<proteinExistence type="predicted"/>
<keyword evidence="3" id="KW-1003">Cell membrane</keyword>
<dbReference type="PANTHER" id="PTHR43528">
    <property type="entry name" value="ALPHA-KETOGLUTARATE PERMEASE"/>
    <property type="match status" value="1"/>
</dbReference>
<dbReference type="AlphaFoldDB" id="A0A252AQV7"/>
<feature type="transmembrane region" description="Helical" evidence="8">
    <location>
        <begin position="328"/>
        <end position="348"/>
    </location>
</feature>
<evidence type="ECO:0000256" key="3">
    <source>
        <dbReference type="ARBA" id="ARBA00022475"/>
    </source>
</evidence>
<feature type="transmembrane region" description="Helical" evidence="8">
    <location>
        <begin position="298"/>
        <end position="316"/>
    </location>
</feature>
<evidence type="ECO:0000256" key="6">
    <source>
        <dbReference type="ARBA" id="ARBA00022989"/>
    </source>
</evidence>
<keyword evidence="4 8" id="KW-0812">Transmembrane</keyword>
<dbReference type="InterPro" id="IPR005828">
    <property type="entry name" value="MFS_sugar_transport-like"/>
</dbReference>
<sequence>MTQLRTRQGAKTVIAAACIGNFLEFYNFMAFAFFAPMIGHAFFPSGNHLMSLLYSLMTFAVGFFVRPLGAVTVGKFAHRYSQRSALMLTFSLMGAGSLLLALTPETETIGVFAPVMIVIARLLQGFSDGGEVGPATTLIFDAAPEGLGGVFGTIQYMTQLMGTLVAVLIGLVLSLSLSHDALYAWGWRVPFLIGLVIVPVGIILRKRAADFDHTPPEHSPISVEERSVIRRVAPLIFFCITSGTISTYLRNFGVSYAVTVLHLSPAIGMTGMVIGLLVGSAMLVPGMWLAARLVNPRLFVISTGVVTALVSVPVYYFAIHSPGVGSQIVLNITLFMLSSLINGCIWKTLLESLPVGSRSFVFGIVYALAVSSFGGLTQPFITWLVAVTGNPMMPAYLMVLTVPLGTIPWLLLLRFVERASVPAASPLSPQGGLDANGTVHLSGHV</sequence>
<dbReference type="Proteomes" id="UP000194641">
    <property type="component" value="Unassembled WGS sequence"/>
</dbReference>
<dbReference type="EMBL" id="JOPA01000033">
    <property type="protein sequence ID" value="OUI92255.1"/>
    <property type="molecule type" value="Genomic_DNA"/>
</dbReference>
<feature type="transmembrane region" description="Helical" evidence="8">
    <location>
        <begin position="360"/>
        <end position="381"/>
    </location>
</feature>
<dbReference type="InterPro" id="IPR020846">
    <property type="entry name" value="MFS_dom"/>
</dbReference>
<evidence type="ECO:0000256" key="8">
    <source>
        <dbReference type="SAM" id="Phobius"/>
    </source>
</evidence>
<keyword evidence="7 8" id="KW-0472">Membrane</keyword>
<feature type="transmembrane region" description="Helical" evidence="8">
    <location>
        <begin position="269"/>
        <end position="291"/>
    </location>
</feature>
<evidence type="ECO:0000256" key="2">
    <source>
        <dbReference type="ARBA" id="ARBA00022448"/>
    </source>
</evidence>
<feature type="transmembrane region" description="Helical" evidence="8">
    <location>
        <begin position="393"/>
        <end position="413"/>
    </location>
</feature>
<keyword evidence="2" id="KW-0813">Transport</keyword>
<reference evidence="11" key="1">
    <citation type="submission" date="2014-06" db="EMBL/GenBank/DDBJ databases">
        <authorList>
            <person name="Winans N.J."/>
            <person name="Newell P.D."/>
            <person name="Douglas A.E."/>
        </authorList>
    </citation>
    <scope>NUCLEOTIDE SEQUENCE [LARGE SCALE GENOMIC DNA]</scope>
</reference>
<comment type="caution">
    <text evidence="10">The sequence shown here is derived from an EMBL/GenBank/DDBJ whole genome shotgun (WGS) entry which is preliminary data.</text>
</comment>
<dbReference type="Gene3D" id="1.20.1250.20">
    <property type="entry name" value="MFS general substrate transporter like domains"/>
    <property type="match status" value="1"/>
</dbReference>
<feature type="transmembrane region" description="Helical" evidence="8">
    <location>
        <begin position="185"/>
        <end position="204"/>
    </location>
</feature>
<dbReference type="RefSeq" id="WP_086659778.1">
    <property type="nucleotide sequence ID" value="NZ_JBJJWX010000001.1"/>
</dbReference>
<evidence type="ECO:0000256" key="5">
    <source>
        <dbReference type="ARBA" id="ARBA00022847"/>
    </source>
</evidence>
<dbReference type="PROSITE" id="PS50850">
    <property type="entry name" value="MFS"/>
    <property type="match status" value="1"/>
</dbReference>
<evidence type="ECO:0000256" key="7">
    <source>
        <dbReference type="ARBA" id="ARBA00023136"/>
    </source>
</evidence>
<dbReference type="InterPro" id="IPR036259">
    <property type="entry name" value="MFS_trans_sf"/>
</dbReference>